<evidence type="ECO:0000313" key="3">
    <source>
        <dbReference type="EMBL" id="RFA10509.1"/>
    </source>
</evidence>
<dbReference type="GO" id="GO:0016491">
    <property type="term" value="F:oxidoreductase activity"/>
    <property type="evidence" value="ECO:0007669"/>
    <property type="project" value="UniProtKB-KW"/>
</dbReference>
<name>A0A3E0VLJ3_9MICO</name>
<protein>
    <recommendedName>
        <fullName evidence="5">Short-chain dehydrogenase</fullName>
    </recommendedName>
</protein>
<dbReference type="CDD" id="cd05233">
    <property type="entry name" value="SDR_c"/>
    <property type="match status" value="1"/>
</dbReference>
<keyword evidence="4" id="KW-1185">Reference proteome</keyword>
<dbReference type="InterPro" id="IPR002347">
    <property type="entry name" value="SDR_fam"/>
</dbReference>
<evidence type="ECO:0000256" key="1">
    <source>
        <dbReference type="ARBA" id="ARBA00006484"/>
    </source>
</evidence>
<comment type="caution">
    <text evidence="3">The sequence shown here is derived from an EMBL/GenBank/DDBJ whole genome shotgun (WGS) entry which is preliminary data.</text>
</comment>
<organism evidence="3 4">
    <name type="scientific">Subtercola boreus</name>
    <dbReference type="NCBI Taxonomy" id="120213"/>
    <lineage>
        <taxon>Bacteria</taxon>
        <taxon>Bacillati</taxon>
        <taxon>Actinomycetota</taxon>
        <taxon>Actinomycetes</taxon>
        <taxon>Micrococcales</taxon>
        <taxon>Microbacteriaceae</taxon>
        <taxon>Subtercola</taxon>
    </lineage>
</organism>
<evidence type="ECO:0008006" key="5">
    <source>
        <dbReference type="Google" id="ProtNLM"/>
    </source>
</evidence>
<accession>A0A3E0VLJ3</accession>
<gene>
    <name evidence="3" type="ORF">B7R54_15835</name>
</gene>
<keyword evidence="2" id="KW-0560">Oxidoreductase</keyword>
<dbReference type="Gene3D" id="3.40.50.720">
    <property type="entry name" value="NAD(P)-binding Rossmann-like Domain"/>
    <property type="match status" value="1"/>
</dbReference>
<reference evidence="3 4" key="1">
    <citation type="submission" date="2017-04" db="EMBL/GenBank/DDBJ databases">
        <title>Comparative genome analysis of Subtercola boreus.</title>
        <authorList>
            <person name="Cho Y.-J."/>
            <person name="Cho A."/>
            <person name="Kim O.-S."/>
            <person name="Lee J.-I."/>
        </authorList>
    </citation>
    <scope>NUCLEOTIDE SEQUENCE [LARGE SCALE GENOMIC DNA]</scope>
    <source>
        <strain evidence="3 4">K300</strain>
    </source>
</reference>
<dbReference type="SUPFAM" id="SSF51735">
    <property type="entry name" value="NAD(P)-binding Rossmann-fold domains"/>
    <property type="match status" value="1"/>
</dbReference>
<dbReference type="PANTHER" id="PTHR43669">
    <property type="entry name" value="5-KETO-D-GLUCONATE 5-REDUCTASE"/>
    <property type="match status" value="1"/>
</dbReference>
<dbReference type="InterPro" id="IPR036291">
    <property type="entry name" value="NAD(P)-bd_dom_sf"/>
</dbReference>
<dbReference type="OrthoDB" id="286404at2"/>
<comment type="similarity">
    <text evidence="1">Belongs to the short-chain dehydrogenases/reductases (SDR) family.</text>
</comment>
<proteinExistence type="inferred from homology"/>
<evidence type="ECO:0000313" key="4">
    <source>
        <dbReference type="Proteomes" id="UP000256486"/>
    </source>
</evidence>
<evidence type="ECO:0000256" key="2">
    <source>
        <dbReference type="ARBA" id="ARBA00023002"/>
    </source>
</evidence>
<dbReference type="Pfam" id="PF00106">
    <property type="entry name" value="adh_short"/>
    <property type="match status" value="1"/>
</dbReference>
<dbReference type="EMBL" id="NBWZ01000001">
    <property type="protein sequence ID" value="RFA10509.1"/>
    <property type="molecule type" value="Genomic_DNA"/>
</dbReference>
<sequence>MPGCADGDNGANVVVSGRRAEALAETVGGFPDARTLVVPADISSRADVDAVVTAAVERFGALDVLVANAGVYFGGEIDELTDPQWATLKATNIDGVVFSVSTRWQPPLHRVGSLGPEIADLGPKLPTRWGGGRSLLQPRWTATGCSFCGSRSLFEPRMKITAMTDAATIAMAAAMNTAE</sequence>
<dbReference type="PANTHER" id="PTHR43669:SF3">
    <property type="entry name" value="ALCOHOL DEHYDROGENASE, PUTATIVE (AFU_ORTHOLOGUE AFUA_3G03445)-RELATED"/>
    <property type="match status" value="1"/>
</dbReference>
<dbReference type="Proteomes" id="UP000256486">
    <property type="component" value="Unassembled WGS sequence"/>
</dbReference>
<dbReference type="AlphaFoldDB" id="A0A3E0VLJ3"/>